<proteinExistence type="inferred from homology"/>
<evidence type="ECO:0000313" key="7">
    <source>
        <dbReference type="Proteomes" id="UP001589755"/>
    </source>
</evidence>
<feature type="domain" description="HNH nuclease" evidence="5">
    <location>
        <begin position="23"/>
        <end position="76"/>
    </location>
</feature>
<dbReference type="Proteomes" id="UP001589755">
    <property type="component" value="Unassembled WGS sequence"/>
</dbReference>
<protein>
    <recommendedName>
        <fullName evidence="4">Putative HNH nuclease YajD</fullName>
    </recommendedName>
</protein>
<comment type="caution">
    <text evidence="6">The sequence shown here is derived from an EMBL/GenBank/DDBJ whole genome shotgun (WGS) entry which is preliminary data.</text>
</comment>
<dbReference type="EMBL" id="JBHLXD010000021">
    <property type="protein sequence ID" value="MFC0209391.1"/>
    <property type="molecule type" value="Genomic_DNA"/>
</dbReference>
<name>A0ABV6D9Q2_9HYPH</name>
<dbReference type="PANTHER" id="PTHR41286:SF1">
    <property type="entry name" value="HNH NUCLEASE YAJD-RELATED"/>
    <property type="match status" value="1"/>
</dbReference>
<keyword evidence="1" id="KW-0540">Nuclease</keyword>
<sequence length="113" mass="12984">MGIARPKYDRHGAAIYRSPRWKRVRFLVKKRDGWRCVACGASGVRLEVDHKKPIREAPELAYEMGNLQTLCVPCHSRKTRLETGMTTPVPPSRRAWKRLVAELSQDERKSVNA</sequence>
<evidence type="ECO:0000256" key="1">
    <source>
        <dbReference type="ARBA" id="ARBA00022722"/>
    </source>
</evidence>
<dbReference type="InterPro" id="IPR002711">
    <property type="entry name" value="HNH"/>
</dbReference>
<evidence type="ECO:0000259" key="5">
    <source>
        <dbReference type="SMART" id="SM00507"/>
    </source>
</evidence>
<dbReference type="CDD" id="cd00085">
    <property type="entry name" value="HNHc"/>
    <property type="match status" value="1"/>
</dbReference>
<comment type="similarity">
    <text evidence="3">Belongs to the HNH nuclease family.</text>
</comment>
<dbReference type="Gene3D" id="1.10.30.50">
    <property type="match status" value="1"/>
</dbReference>
<keyword evidence="7" id="KW-1185">Reference proteome</keyword>
<evidence type="ECO:0000256" key="2">
    <source>
        <dbReference type="ARBA" id="ARBA00022801"/>
    </source>
</evidence>
<reference evidence="6 7" key="1">
    <citation type="submission" date="2024-09" db="EMBL/GenBank/DDBJ databases">
        <authorList>
            <person name="Sun Q."/>
            <person name="Mori K."/>
        </authorList>
    </citation>
    <scope>NUCLEOTIDE SEQUENCE [LARGE SCALE GENOMIC DNA]</scope>
    <source>
        <strain evidence="6 7">CCM 8543</strain>
    </source>
</reference>
<dbReference type="RefSeq" id="WP_261521054.1">
    <property type="nucleotide sequence ID" value="NZ_JAODNW010000015.1"/>
</dbReference>
<dbReference type="PANTHER" id="PTHR41286">
    <property type="entry name" value="HNH NUCLEASE YAJD-RELATED"/>
    <property type="match status" value="1"/>
</dbReference>
<evidence type="ECO:0000313" key="6">
    <source>
        <dbReference type="EMBL" id="MFC0209391.1"/>
    </source>
</evidence>
<evidence type="ECO:0000256" key="3">
    <source>
        <dbReference type="ARBA" id="ARBA00038412"/>
    </source>
</evidence>
<dbReference type="GO" id="GO:0004519">
    <property type="term" value="F:endonuclease activity"/>
    <property type="evidence" value="ECO:0007669"/>
    <property type="project" value="UniProtKB-KW"/>
</dbReference>
<organism evidence="6 7">
    <name type="scientific">Chelativorans intermedius</name>
    <dbReference type="NCBI Taxonomy" id="515947"/>
    <lineage>
        <taxon>Bacteria</taxon>
        <taxon>Pseudomonadati</taxon>
        <taxon>Pseudomonadota</taxon>
        <taxon>Alphaproteobacteria</taxon>
        <taxon>Hyphomicrobiales</taxon>
        <taxon>Phyllobacteriaceae</taxon>
        <taxon>Chelativorans</taxon>
    </lineage>
</organism>
<dbReference type="InterPro" id="IPR003615">
    <property type="entry name" value="HNH_nuc"/>
</dbReference>
<dbReference type="SMART" id="SM00507">
    <property type="entry name" value="HNHc"/>
    <property type="match status" value="1"/>
</dbReference>
<keyword evidence="2" id="KW-0378">Hydrolase</keyword>
<dbReference type="Pfam" id="PF01844">
    <property type="entry name" value="HNH"/>
    <property type="match status" value="1"/>
</dbReference>
<accession>A0ABV6D9Q2</accession>
<keyword evidence="6" id="KW-0255">Endonuclease</keyword>
<evidence type="ECO:0000256" key="4">
    <source>
        <dbReference type="ARBA" id="ARBA00040194"/>
    </source>
</evidence>
<gene>
    <name evidence="6" type="ORF">ACFFJ2_13375</name>
</gene>